<dbReference type="AlphaFoldDB" id="A0A0B7H6M6"/>
<dbReference type="Proteomes" id="UP000044026">
    <property type="component" value="Unassembled WGS sequence"/>
</dbReference>
<evidence type="ECO:0000313" key="1">
    <source>
        <dbReference type="EMBL" id="CEN35040.1"/>
    </source>
</evidence>
<accession>A0A0B7H6M6</accession>
<protein>
    <submittedName>
        <fullName evidence="1">Uncharacterized protein</fullName>
    </submittedName>
</protein>
<gene>
    <name evidence="1" type="ORF">CCAN12_580028</name>
</gene>
<name>A0A0B7H6M6_9FLAO</name>
<sequence>MIIILMNCYLWSPYLITNRLIFDKVKIKFIEKRYVLINLKVRRIKIL</sequence>
<dbReference type="EMBL" id="CDOE01000054">
    <property type="protein sequence ID" value="CEN35040.1"/>
    <property type="molecule type" value="Genomic_DNA"/>
</dbReference>
<evidence type="ECO:0000313" key="2">
    <source>
        <dbReference type="Proteomes" id="UP000044026"/>
    </source>
</evidence>
<proteinExistence type="predicted"/>
<organism evidence="1 2">
    <name type="scientific">Capnocytophaga canimorsus</name>
    <dbReference type="NCBI Taxonomy" id="28188"/>
    <lineage>
        <taxon>Bacteria</taxon>
        <taxon>Pseudomonadati</taxon>
        <taxon>Bacteroidota</taxon>
        <taxon>Flavobacteriia</taxon>
        <taxon>Flavobacteriales</taxon>
        <taxon>Flavobacteriaceae</taxon>
        <taxon>Capnocytophaga</taxon>
    </lineage>
</organism>
<reference evidence="1 2" key="1">
    <citation type="submission" date="2015-01" db="EMBL/GenBank/DDBJ databases">
        <authorList>
            <person name="Xiang T."/>
            <person name="Song Y."/>
            <person name="Huang L."/>
            <person name="Wang B."/>
            <person name="Wu P."/>
        </authorList>
    </citation>
    <scope>NUCLEOTIDE SEQUENCE [LARGE SCALE GENOMIC DNA]</scope>
    <source>
        <strain evidence="1 2">Cc12</strain>
    </source>
</reference>